<feature type="domain" description="Ig-like" evidence="1">
    <location>
        <begin position="311"/>
        <end position="387"/>
    </location>
</feature>
<proteinExistence type="predicted"/>
<dbReference type="AlphaFoldDB" id="W8VRK9"/>
<sequence length="611" mass="66710">MISFAFAKAQLGFCTGASSEAIFTETFGQGTTSGPPLSAMQTTYRFVNSGVQDGEYTISSNLRQLGSFHNADDHTGNPNGKALIVNASFAPDQFYQTTINGLCENTNYEFSAWIINLYNPGSNACTGREVPVQVRFEIWDATDTNRLAQGVMNPRNGENQPVWIQYGLTFTTAAGQSGCILKMINEGSGGCGNDLAIDDIVFRTCGDVVQLEDDANALNRFRCSADPAESITLNVNTSEAVFTTPEYQWQSSTDAINFNDISGETASSYTTPLITSDTFYRVKIAEDAVNLAGSQCANFSEIFEYDIIEVPNASPVNDRVAVCDDALGVLEVNPATGFEVDWYDSATGGNMLLGGSSTFETSQAGFYYAELREPSTGCVSENRAEIEFVTSDIPIVTSANFSICPETSVTLDTEFENAASYEWSTGEVTPTIDVNAAGSYTCVVTNDQGCSATATFEVDVFTIPEITDLILVGDELQVITNDGNFLYSIDGVNYQQSNILDISDLLRVNVRVTDQNNCTIVTQTFDRIGIPDYFTPNADGFNDVWTIGNIEAFPGARAEIFDRYGKLLRVLTVVDSGWNGTFNNEPLPSSDYWYRIYYESQEVVGHFSLKR</sequence>
<dbReference type="InterPro" id="IPR044023">
    <property type="entry name" value="Ig_7"/>
</dbReference>
<dbReference type="Pfam" id="PF13585">
    <property type="entry name" value="CHU_C"/>
    <property type="match status" value="1"/>
</dbReference>
<dbReference type="Gene3D" id="2.60.40.2700">
    <property type="match status" value="1"/>
</dbReference>
<evidence type="ECO:0000259" key="1">
    <source>
        <dbReference type="Pfam" id="PF19081"/>
    </source>
</evidence>
<dbReference type="Proteomes" id="UP000031760">
    <property type="component" value="Chromosome"/>
</dbReference>
<evidence type="ECO:0000313" key="3">
    <source>
        <dbReference type="Proteomes" id="UP000031760"/>
    </source>
</evidence>
<protein>
    <recommendedName>
        <fullName evidence="1">Ig-like domain-containing protein</fullName>
    </recommendedName>
</protein>
<name>W8VRK9_9FLAO</name>
<reference evidence="2 3" key="1">
    <citation type="journal article" date="2014" name="Proc. Natl. Acad. Sci. U.S.A.">
        <title>Functional characterization of flavobacteria rhodopsins reveals a unique class of light-driven chloride pump in bacteria.</title>
        <authorList>
            <person name="Yoshizawa S."/>
            <person name="Kumagai Y."/>
            <person name="Kim H."/>
            <person name="Ogura Y."/>
            <person name="Hayashi T."/>
            <person name="Iwasaki W."/>
            <person name="DeLong E.F."/>
            <person name="Kogure K."/>
        </authorList>
    </citation>
    <scope>NUCLEOTIDE SEQUENCE [LARGE SCALE GENOMIC DNA]</scope>
    <source>
        <strain evidence="2 3">S1-08</strain>
    </source>
</reference>
<keyword evidence="3" id="KW-1185">Reference proteome</keyword>
<dbReference type="InterPro" id="IPR026341">
    <property type="entry name" value="T9SS_type_B"/>
</dbReference>
<dbReference type="Pfam" id="PF19081">
    <property type="entry name" value="Ig_7"/>
    <property type="match status" value="1"/>
</dbReference>
<gene>
    <name evidence="2" type="ORF">NMS_2325</name>
</gene>
<dbReference type="STRING" id="1454201.NMS_2325"/>
<dbReference type="NCBIfam" id="TIGR04131">
    <property type="entry name" value="Bac_Flav_CTERM"/>
    <property type="match status" value="1"/>
</dbReference>
<dbReference type="KEGG" id="nmf:NMS_2325"/>
<evidence type="ECO:0000313" key="2">
    <source>
        <dbReference type="EMBL" id="BAO56334.1"/>
    </source>
</evidence>
<accession>W8VRK9</accession>
<organism evidence="2 3">
    <name type="scientific">Nonlabens marinus S1-08</name>
    <dbReference type="NCBI Taxonomy" id="1454201"/>
    <lineage>
        <taxon>Bacteria</taxon>
        <taxon>Pseudomonadati</taxon>
        <taxon>Bacteroidota</taxon>
        <taxon>Flavobacteriia</taxon>
        <taxon>Flavobacteriales</taxon>
        <taxon>Flavobacteriaceae</taxon>
        <taxon>Nonlabens</taxon>
    </lineage>
</organism>
<dbReference type="EMBL" id="AP014548">
    <property type="protein sequence ID" value="BAO56334.1"/>
    <property type="molecule type" value="Genomic_DNA"/>
</dbReference>
<dbReference type="HOGENOM" id="CLU_030005_0_0_10"/>
<dbReference type="Gene3D" id="2.60.120.260">
    <property type="entry name" value="Galactose-binding domain-like"/>
    <property type="match status" value="1"/>
</dbReference>